<dbReference type="PANTHER" id="PTHR12993:SF26">
    <property type="entry name" value="1D-MYO-INOSITOL 2-ACETAMIDO-2-DEOXY-ALPHA-D-GLUCOPYRANOSIDE DEACETYLASE"/>
    <property type="match status" value="1"/>
</dbReference>
<dbReference type="Proteomes" id="UP000481360">
    <property type="component" value="Unassembled WGS sequence"/>
</dbReference>
<evidence type="ECO:0000256" key="1">
    <source>
        <dbReference type="ARBA" id="ARBA00022833"/>
    </source>
</evidence>
<proteinExistence type="predicted"/>
<dbReference type="GO" id="GO:0016811">
    <property type="term" value="F:hydrolase activity, acting on carbon-nitrogen (but not peptide) bonds, in linear amides"/>
    <property type="evidence" value="ECO:0007669"/>
    <property type="project" value="TreeGrafter"/>
</dbReference>
<dbReference type="SUPFAM" id="SSF102588">
    <property type="entry name" value="LmbE-like"/>
    <property type="match status" value="1"/>
</dbReference>
<dbReference type="PANTHER" id="PTHR12993">
    <property type="entry name" value="N-ACETYLGLUCOSAMINYL-PHOSPHATIDYLINOSITOL DE-N-ACETYLASE-RELATED"/>
    <property type="match status" value="1"/>
</dbReference>
<dbReference type="EMBL" id="JAAMPJ010000004">
    <property type="protein sequence ID" value="NGY60640.1"/>
    <property type="molecule type" value="Genomic_DNA"/>
</dbReference>
<evidence type="ECO:0000313" key="2">
    <source>
        <dbReference type="EMBL" id="NGY60640.1"/>
    </source>
</evidence>
<keyword evidence="3" id="KW-1185">Reference proteome</keyword>
<dbReference type="InterPro" id="IPR024078">
    <property type="entry name" value="LmbE-like_dom_sf"/>
</dbReference>
<comment type="caution">
    <text evidence="2">The sequence shown here is derived from an EMBL/GenBank/DDBJ whole genome shotgun (WGS) entry which is preliminary data.</text>
</comment>
<reference evidence="2 3" key="1">
    <citation type="submission" date="2020-03" db="EMBL/GenBank/DDBJ databases">
        <title>Isolation and identification of active actinomycetes.</title>
        <authorList>
            <person name="Sun X."/>
        </authorList>
    </citation>
    <scope>NUCLEOTIDE SEQUENCE [LARGE SCALE GENOMIC DNA]</scope>
    <source>
        <strain evidence="2 3">NEAU-D13</strain>
    </source>
</reference>
<protein>
    <submittedName>
        <fullName evidence="2">PIG-L family deacetylase</fullName>
    </submittedName>
</protein>
<evidence type="ECO:0000313" key="3">
    <source>
        <dbReference type="Proteomes" id="UP000481360"/>
    </source>
</evidence>
<dbReference type="InterPro" id="IPR003737">
    <property type="entry name" value="GlcNAc_PI_deacetylase-related"/>
</dbReference>
<organism evidence="2 3">
    <name type="scientific">Lentzea alba</name>
    <dbReference type="NCBI Taxonomy" id="2714351"/>
    <lineage>
        <taxon>Bacteria</taxon>
        <taxon>Bacillati</taxon>
        <taxon>Actinomycetota</taxon>
        <taxon>Actinomycetes</taxon>
        <taxon>Pseudonocardiales</taxon>
        <taxon>Pseudonocardiaceae</taxon>
        <taxon>Lentzea</taxon>
    </lineage>
</organism>
<accession>A0A7C9VZP9</accession>
<sequence length="231" mass="24630">MQFAGPRTLLAVHAHPGDESTSTGGMLAHYARTGARTVVVTCTNGEFDDAPGGAMPGEVGHHPKAVAAHRRAELQAACDALSITDLELLGYHDSGHTGEVPEGGFCTIPVETAAGRLAALIEHYQPQVVVTHYSSHRDHMHVIRVAKLAVYRTGIPAKLYLTAKDGSTTIDISDVAEVKRKALQCHASQQVHGAFALEEHYFRALDTTGAPLPETDLFAGITTAGPDLPRW</sequence>
<gene>
    <name evidence="2" type="ORF">G7043_17055</name>
</gene>
<dbReference type="AlphaFoldDB" id="A0A7C9VZP9"/>
<name>A0A7C9VZP9_9PSEU</name>
<dbReference type="GO" id="GO:0016137">
    <property type="term" value="P:glycoside metabolic process"/>
    <property type="evidence" value="ECO:0007669"/>
    <property type="project" value="UniProtKB-ARBA"/>
</dbReference>
<dbReference type="Pfam" id="PF02585">
    <property type="entry name" value="PIG-L"/>
    <property type="match status" value="1"/>
</dbReference>
<dbReference type="RefSeq" id="WP_166046650.1">
    <property type="nucleotide sequence ID" value="NZ_JAAMPJ010000004.1"/>
</dbReference>
<keyword evidence="1" id="KW-0862">Zinc</keyword>
<dbReference type="Gene3D" id="3.40.50.10320">
    <property type="entry name" value="LmbE-like"/>
    <property type="match status" value="1"/>
</dbReference>